<dbReference type="PANTHER" id="PTHR11610">
    <property type="entry name" value="LIPASE"/>
    <property type="match status" value="1"/>
</dbReference>
<evidence type="ECO:0000256" key="3">
    <source>
        <dbReference type="ARBA" id="ARBA00022525"/>
    </source>
</evidence>
<evidence type="ECO:0000313" key="7">
    <source>
        <dbReference type="Proteomes" id="UP001235939"/>
    </source>
</evidence>
<dbReference type="InterPro" id="IPR029058">
    <property type="entry name" value="AB_hydrolase_fold"/>
</dbReference>
<evidence type="ECO:0000256" key="4">
    <source>
        <dbReference type="RuleBase" id="RU004262"/>
    </source>
</evidence>
<dbReference type="EMBL" id="CP092870">
    <property type="protein sequence ID" value="UYV70682.1"/>
    <property type="molecule type" value="Genomic_DNA"/>
</dbReference>
<feature type="domain" description="Lipase" evidence="5">
    <location>
        <begin position="2"/>
        <end position="184"/>
    </location>
</feature>
<evidence type="ECO:0000256" key="2">
    <source>
        <dbReference type="ARBA" id="ARBA00010701"/>
    </source>
</evidence>
<accession>A0ABY6KS49</accession>
<dbReference type="Gene3D" id="3.40.50.1820">
    <property type="entry name" value="alpha/beta hydrolase"/>
    <property type="match status" value="1"/>
</dbReference>
<protein>
    <submittedName>
        <fullName evidence="6">PNLIP</fullName>
    </submittedName>
</protein>
<organism evidence="6 7">
    <name type="scientific">Cordylochernes scorpioides</name>
    <dbReference type="NCBI Taxonomy" id="51811"/>
    <lineage>
        <taxon>Eukaryota</taxon>
        <taxon>Metazoa</taxon>
        <taxon>Ecdysozoa</taxon>
        <taxon>Arthropoda</taxon>
        <taxon>Chelicerata</taxon>
        <taxon>Arachnida</taxon>
        <taxon>Pseudoscorpiones</taxon>
        <taxon>Cheliferoidea</taxon>
        <taxon>Chernetidae</taxon>
        <taxon>Cordylochernes</taxon>
    </lineage>
</organism>
<dbReference type="Proteomes" id="UP001235939">
    <property type="component" value="Chromosome 08"/>
</dbReference>
<dbReference type="PANTHER" id="PTHR11610:SF173">
    <property type="entry name" value="LIPASE DOMAIN-CONTAINING PROTEIN-RELATED"/>
    <property type="match status" value="1"/>
</dbReference>
<evidence type="ECO:0000313" key="6">
    <source>
        <dbReference type="EMBL" id="UYV70682.1"/>
    </source>
</evidence>
<comment type="similarity">
    <text evidence="2 4">Belongs to the AB hydrolase superfamily. Lipase family.</text>
</comment>
<sequence length="282" mass="32541">MAGLDPSQPAFEGMPASVRLDRSDAYFVDVIHTSTGRYLFLNYGKYPRHPLEHVCAGFGIETPIGHVDFYPNGGKEQKGCTLNSVFYKWFTQGFWAGARELFSCSHQRSVEYFTESIKFDEQYCTPWAIKCNSHEEFLKGRCIDCGPDGSRCAAQGIKAIQHKRFIKSNSSNVFYLNMGSESRFCREYLHDYSKPRDWIPSFYYDSWIKNHLEHLPEKIKSATLKWNYASHWDTYLSRNTLDIDTVSVKMIAPKSEVQTLCVKRKDKPVRMDKSVTLTPCKT</sequence>
<keyword evidence="3" id="KW-0964">Secreted</keyword>
<comment type="subcellular location">
    <subcellularLocation>
        <location evidence="1">Secreted</location>
    </subcellularLocation>
</comment>
<reference evidence="6 7" key="1">
    <citation type="submission" date="2022-01" db="EMBL/GenBank/DDBJ databases">
        <title>A chromosomal length assembly of Cordylochernes scorpioides.</title>
        <authorList>
            <person name="Zeh D."/>
            <person name="Zeh J."/>
        </authorList>
    </citation>
    <scope>NUCLEOTIDE SEQUENCE [LARGE SCALE GENOMIC DNA]</scope>
    <source>
        <strain evidence="6">IN4F17</strain>
        <tissue evidence="6">Whole Body</tissue>
    </source>
</reference>
<dbReference type="SUPFAM" id="SSF53474">
    <property type="entry name" value="alpha/beta-Hydrolases"/>
    <property type="match status" value="1"/>
</dbReference>
<proteinExistence type="inferred from homology"/>
<dbReference type="InterPro" id="IPR000734">
    <property type="entry name" value="TAG_lipase"/>
</dbReference>
<dbReference type="Pfam" id="PF00151">
    <property type="entry name" value="Lipase"/>
    <property type="match status" value="1"/>
</dbReference>
<name>A0ABY6KS49_9ARAC</name>
<dbReference type="InterPro" id="IPR013818">
    <property type="entry name" value="Lipase"/>
</dbReference>
<gene>
    <name evidence="6" type="ORF">LAZ67_8000258</name>
</gene>
<evidence type="ECO:0000256" key="1">
    <source>
        <dbReference type="ARBA" id="ARBA00004613"/>
    </source>
</evidence>
<keyword evidence="7" id="KW-1185">Reference proteome</keyword>
<evidence type="ECO:0000259" key="5">
    <source>
        <dbReference type="Pfam" id="PF00151"/>
    </source>
</evidence>